<keyword evidence="1" id="KW-0812">Transmembrane</keyword>
<keyword evidence="3" id="KW-1185">Reference proteome</keyword>
<reference evidence="2 3" key="1">
    <citation type="submission" date="2020-02" db="EMBL/GenBank/DDBJ databases">
        <authorList>
            <person name="Ferguson B K."/>
        </authorList>
    </citation>
    <scope>NUCLEOTIDE SEQUENCE [LARGE SCALE GENOMIC DNA]</scope>
</reference>
<dbReference type="EMBL" id="CADCXV010000770">
    <property type="protein sequence ID" value="CAB0035088.1"/>
    <property type="molecule type" value="Genomic_DNA"/>
</dbReference>
<sequence>MFPPGIEPGTFRVLGGCDNHYTTETLLEHCGGSDVLYKIKSSANANAETFPTLSSKSLSKSAVNILNNNGELTVPCCNPLSRVAHLSPFGCHKPISYTCYPRVSVSRIRDRSCYWEIPRLHHAVINPLLNLKKDMYNVSILLDFNADLSDLVFPTEDYYGPRLNTKIRYSYGVILRMVSGALAILDSLEARGYEPDRSDALTLMKFFDKSAGFEAYLLDNDKFKHLAKLETVAKDVSLDQLTALRIEDALKDATYKYYYNIGYNFSAFLPEHWEKYCAIRLCEKISRGFFRAWGLEAFMKLTHYRLSIECAKIIIDESFTNKDLYNICLAAAGPSSSMSKSVRTLRNAAATHIVIFRGCGSSKKNPHFFRGDIIICAHPFSTRKINNYHRSFARVRASKSQKKKKDFNRPVLRKPPPLQNTIIARIYSYVRYDSLAAAHSRALINSDRASTRARQISLAQNSLRDTRIIAPTSGDSIVRHERGSESRGGSALHQLVGGGGRRLLVPANDSELPFGLPPLCTLPLTAAAAAAAAMAVAVAQQQRESMLVRVQRSSRFHLRTLSMNSYTYTAQLIPHAALCTRAQLVIASFNVHDTELIARRHWRRQSERGRPQLMLPPLLLLLLWHIAYGTGAKYIYGYRSLRRMEYISGCTGSIYSMQRKMALPNAQFDCHQRLLCTRYMHSRGYRVNK</sequence>
<proteinExistence type="predicted"/>
<keyword evidence="1" id="KW-1133">Transmembrane helix</keyword>
<keyword evidence="1" id="KW-0472">Membrane</keyword>
<accession>A0A6H5IDQ5</accession>
<evidence type="ECO:0000313" key="3">
    <source>
        <dbReference type="Proteomes" id="UP000479190"/>
    </source>
</evidence>
<gene>
    <name evidence="2" type="ORF">TBRA_LOCUS6986</name>
</gene>
<protein>
    <submittedName>
        <fullName evidence="2">Uncharacterized protein</fullName>
    </submittedName>
</protein>
<name>A0A6H5IDQ5_9HYME</name>
<dbReference type="Proteomes" id="UP000479190">
    <property type="component" value="Unassembled WGS sequence"/>
</dbReference>
<feature type="non-terminal residue" evidence="2">
    <location>
        <position position="689"/>
    </location>
</feature>
<evidence type="ECO:0000256" key="1">
    <source>
        <dbReference type="SAM" id="Phobius"/>
    </source>
</evidence>
<evidence type="ECO:0000313" key="2">
    <source>
        <dbReference type="EMBL" id="CAB0035088.1"/>
    </source>
</evidence>
<dbReference type="AlphaFoldDB" id="A0A6H5IDQ5"/>
<organism evidence="2 3">
    <name type="scientific">Trichogramma brassicae</name>
    <dbReference type="NCBI Taxonomy" id="86971"/>
    <lineage>
        <taxon>Eukaryota</taxon>
        <taxon>Metazoa</taxon>
        <taxon>Ecdysozoa</taxon>
        <taxon>Arthropoda</taxon>
        <taxon>Hexapoda</taxon>
        <taxon>Insecta</taxon>
        <taxon>Pterygota</taxon>
        <taxon>Neoptera</taxon>
        <taxon>Endopterygota</taxon>
        <taxon>Hymenoptera</taxon>
        <taxon>Apocrita</taxon>
        <taxon>Proctotrupomorpha</taxon>
        <taxon>Chalcidoidea</taxon>
        <taxon>Trichogrammatidae</taxon>
        <taxon>Trichogramma</taxon>
    </lineage>
</organism>
<feature type="transmembrane region" description="Helical" evidence="1">
    <location>
        <begin position="613"/>
        <end position="636"/>
    </location>
</feature>
<dbReference type="OrthoDB" id="10687111at2759"/>